<dbReference type="GO" id="GO:0016020">
    <property type="term" value="C:membrane"/>
    <property type="evidence" value="ECO:0007669"/>
    <property type="project" value="InterPro"/>
</dbReference>
<comment type="caution">
    <text evidence="4">The sequence shown here is derived from an EMBL/GenBank/DDBJ whole genome shotgun (WGS) entry which is preliminary data.</text>
</comment>
<dbReference type="SUPFAM" id="SSF51306">
    <property type="entry name" value="LexA/Signal peptidase"/>
    <property type="match status" value="1"/>
</dbReference>
<dbReference type="PROSITE" id="PS00760">
    <property type="entry name" value="SPASE_I_2"/>
    <property type="match status" value="1"/>
</dbReference>
<dbReference type="InterPro" id="IPR019757">
    <property type="entry name" value="Pept_S26A_signal_pept_1_Lys-AS"/>
</dbReference>
<dbReference type="InterPro" id="IPR036286">
    <property type="entry name" value="LexA/Signal_pep-like_sf"/>
</dbReference>
<organism evidence="4 5">
    <name type="scientific">Candidatus Amphirhobacter heronislandensis</name>
    <dbReference type="NCBI Taxonomy" id="1732024"/>
    <lineage>
        <taxon>Bacteria</taxon>
        <taxon>Pseudomonadati</taxon>
        <taxon>Pseudomonadota</taxon>
        <taxon>Gammaproteobacteria</taxon>
        <taxon>Candidatus Tethybacterales</taxon>
        <taxon>Candidatus Tethybacteraceae</taxon>
        <taxon>Candidatus Amphirhobacter</taxon>
    </lineage>
</organism>
<dbReference type="AlphaFoldDB" id="A0A930Y1Z2"/>
<dbReference type="Gene3D" id="2.10.109.10">
    <property type="entry name" value="Umud Fragment, subunit A"/>
    <property type="match status" value="1"/>
</dbReference>
<gene>
    <name evidence="4" type="ORF">ISN26_07265</name>
</gene>
<name>A0A930Y1Z2_9GAMM</name>
<sequence length="152" mass="16031">MLILVASVVAIAAIQERWRLGVNVTDSLPGQVFLIDAGRRDGPFVRGEVVAFRFDGSRWGYPADAVWAKRVAGLPGERVAVVGGVVFVAGARVAVLDPGVLARGGVKPLPAGAVPPGMLFVLGASADSFDSRYAEFGFLPEEDVLGVLRTLW</sequence>
<comment type="catalytic activity">
    <reaction evidence="1">
        <text>Cleavage of hydrophobic, N-terminal signal or leader sequences from secreted and periplasmic proteins.</text>
        <dbReference type="EC" id="3.4.21.89"/>
    </reaction>
</comment>
<dbReference type="EC" id="3.4.21.89" evidence="2"/>
<protein>
    <recommendedName>
        <fullName evidence="2">signal peptidase I</fullName>
        <ecNumber evidence="2">3.4.21.89</ecNumber>
    </recommendedName>
</protein>
<dbReference type="GO" id="GO:0009003">
    <property type="term" value="F:signal peptidase activity"/>
    <property type="evidence" value="ECO:0007669"/>
    <property type="project" value="UniProtKB-EC"/>
</dbReference>
<accession>A0A930Y1Z2</accession>
<proteinExistence type="predicted"/>
<dbReference type="Proteomes" id="UP000604381">
    <property type="component" value="Unassembled WGS sequence"/>
</dbReference>
<dbReference type="EMBL" id="JADHEI010000053">
    <property type="protein sequence ID" value="MBF2735850.1"/>
    <property type="molecule type" value="Genomic_DNA"/>
</dbReference>
<evidence type="ECO:0000313" key="5">
    <source>
        <dbReference type="Proteomes" id="UP000604381"/>
    </source>
</evidence>
<feature type="domain" description="Peptidase S26" evidence="3">
    <location>
        <begin position="2"/>
        <end position="150"/>
    </location>
</feature>
<dbReference type="Pfam" id="PF10502">
    <property type="entry name" value="Peptidase_S26"/>
    <property type="match status" value="1"/>
</dbReference>
<evidence type="ECO:0000259" key="3">
    <source>
        <dbReference type="Pfam" id="PF10502"/>
    </source>
</evidence>
<dbReference type="InterPro" id="IPR019533">
    <property type="entry name" value="Peptidase_S26"/>
</dbReference>
<evidence type="ECO:0000313" key="4">
    <source>
        <dbReference type="EMBL" id="MBF2735850.1"/>
    </source>
</evidence>
<evidence type="ECO:0000256" key="1">
    <source>
        <dbReference type="ARBA" id="ARBA00000677"/>
    </source>
</evidence>
<dbReference type="GO" id="GO:0006465">
    <property type="term" value="P:signal peptide processing"/>
    <property type="evidence" value="ECO:0007669"/>
    <property type="project" value="InterPro"/>
</dbReference>
<reference evidence="4" key="1">
    <citation type="submission" date="2020-10" db="EMBL/GenBank/DDBJ databases">
        <title>An improved Amphimedon queenslandica hologenome assembly reveals how three proteobacterial symbionts can extend the metabolic phenotypic of their marine sponge host.</title>
        <authorList>
            <person name="Degnan B."/>
            <person name="Degnan S."/>
            <person name="Xiang X."/>
        </authorList>
    </citation>
    <scope>NUCLEOTIDE SEQUENCE</scope>
    <source>
        <strain evidence="4">AqS2</strain>
    </source>
</reference>
<dbReference type="GO" id="GO:0004252">
    <property type="term" value="F:serine-type endopeptidase activity"/>
    <property type="evidence" value="ECO:0007669"/>
    <property type="project" value="InterPro"/>
</dbReference>
<keyword evidence="5" id="KW-1185">Reference proteome</keyword>
<evidence type="ECO:0000256" key="2">
    <source>
        <dbReference type="ARBA" id="ARBA00013208"/>
    </source>
</evidence>